<dbReference type="Proteomes" id="UP000759131">
    <property type="component" value="Unassembled WGS sequence"/>
</dbReference>
<keyword evidence="5" id="KW-0560">Oxidoreductase</keyword>
<keyword evidence="4" id="KW-0521">NADP</keyword>
<evidence type="ECO:0000256" key="1">
    <source>
        <dbReference type="ARBA" id="ARBA00004173"/>
    </source>
</evidence>
<dbReference type="GO" id="GO:0005739">
    <property type="term" value="C:mitochondrion"/>
    <property type="evidence" value="ECO:0007669"/>
    <property type="project" value="UniProtKB-SubCell"/>
</dbReference>
<keyword evidence="6" id="KW-0496">Mitochondrion</keyword>
<accession>A0A7R9KGC6</accession>
<reference evidence="9" key="1">
    <citation type="submission" date="2020-11" db="EMBL/GenBank/DDBJ databases">
        <authorList>
            <person name="Tran Van P."/>
        </authorList>
    </citation>
    <scope>NUCLEOTIDE SEQUENCE</scope>
</reference>
<organism evidence="9">
    <name type="scientific">Medioppia subpectinata</name>
    <dbReference type="NCBI Taxonomy" id="1979941"/>
    <lineage>
        <taxon>Eukaryota</taxon>
        <taxon>Metazoa</taxon>
        <taxon>Ecdysozoa</taxon>
        <taxon>Arthropoda</taxon>
        <taxon>Chelicerata</taxon>
        <taxon>Arachnida</taxon>
        <taxon>Acari</taxon>
        <taxon>Acariformes</taxon>
        <taxon>Sarcoptiformes</taxon>
        <taxon>Oribatida</taxon>
        <taxon>Brachypylina</taxon>
        <taxon>Oppioidea</taxon>
        <taxon>Oppiidae</taxon>
        <taxon>Medioppia</taxon>
    </lineage>
</organism>
<dbReference type="InterPro" id="IPR051935">
    <property type="entry name" value="HSDL2"/>
</dbReference>
<dbReference type="AlphaFoldDB" id="A0A7R9KGC6"/>
<dbReference type="GO" id="GO:0005777">
    <property type="term" value="C:peroxisome"/>
    <property type="evidence" value="ECO:0007669"/>
    <property type="project" value="UniProtKB-SubCell"/>
</dbReference>
<proteinExistence type="inferred from homology"/>
<dbReference type="PANTHER" id="PTHR42808">
    <property type="entry name" value="HYDROXYSTEROID DEHYDROGENASE-LIKE PROTEIN 2"/>
    <property type="match status" value="1"/>
</dbReference>
<evidence type="ECO:0000256" key="6">
    <source>
        <dbReference type="ARBA" id="ARBA00023128"/>
    </source>
</evidence>
<evidence type="ECO:0000256" key="8">
    <source>
        <dbReference type="ARBA" id="ARBA00040243"/>
    </source>
</evidence>
<dbReference type="OrthoDB" id="5327538at2759"/>
<dbReference type="GO" id="GO:0016491">
    <property type="term" value="F:oxidoreductase activity"/>
    <property type="evidence" value="ECO:0007669"/>
    <property type="project" value="UniProtKB-KW"/>
</dbReference>
<evidence type="ECO:0000256" key="7">
    <source>
        <dbReference type="ARBA" id="ARBA00023140"/>
    </source>
</evidence>
<dbReference type="NCBIfam" id="NF006133">
    <property type="entry name" value="PRK08278.1"/>
    <property type="match status" value="1"/>
</dbReference>
<comment type="similarity">
    <text evidence="3">Belongs to the short-chain dehydrogenases/reductases (SDR) family.</text>
</comment>
<evidence type="ECO:0000256" key="5">
    <source>
        <dbReference type="ARBA" id="ARBA00023002"/>
    </source>
</evidence>
<dbReference type="EMBL" id="OC855176">
    <property type="protein sequence ID" value="CAD7621411.1"/>
    <property type="molecule type" value="Genomic_DNA"/>
</dbReference>
<dbReference type="PANTHER" id="PTHR42808:SF3">
    <property type="entry name" value="HYDROXYSTEROID DEHYDROGENASE-LIKE PROTEIN 2"/>
    <property type="match status" value="1"/>
</dbReference>
<dbReference type="InterPro" id="IPR036291">
    <property type="entry name" value="NAD(P)-bd_dom_sf"/>
</dbReference>
<dbReference type="InterPro" id="IPR002347">
    <property type="entry name" value="SDR_fam"/>
</dbReference>
<dbReference type="FunFam" id="3.40.50.720:FF:000301">
    <property type="entry name" value="Hydroxysteroid dehydrogenase like 2"/>
    <property type="match status" value="1"/>
</dbReference>
<dbReference type="SUPFAM" id="SSF51735">
    <property type="entry name" value="NAD(P)-binding Rossmann-fold domains"/>
    <property type="match status" value="1"/>
</dbReference>
<evidence type="ECO:0000313" key="10">
    <source>
        <dbReference type="Proteomes" id="UP000759131"/>
    </source>
</evidence>
<dbReference type="Gene3D" id="3.40.50.720">
    <property type="entry name" value="NAD(P)-binding Rossmann-like Domain"/>
    <property type="match status" value="1"/>
</dbReference>
<dbReference type="Pfam" id="PF00106">
    <property type="entry name" value="adh_short"/>
    <property type="match status" value="1"/>
</dbReference>
<protein>
    <recommendedName>
        <fullName evidence="8">Hydroxysteroid dehydrogenase-like protein 2</fullName>
    </recommendedName>
</protein>
<dbReference type="PRINTS" id="PR00081">
    <property type="entry name" value="GDHRDH"/>
</dbReference>
<name>A0A7R9KGC6_9ACAR</name>
<evidence type="ECO:0000256" key="4">
    <source>
        <dbReference type="ARBA" id="ARBA00022857"/>
    </source>
</evidence>
<evidence type="ECO:0000256" key="2">
    <source>
        <dbReference type="ARBA" id="ARBA00004275"/>
    </source>
</evidence>
<evidence type="ECO:0000256" key="3">
    <source>
        <dbReference type="ARBA" id="ARBA00006484"/>
    </source>
</evidence>
<sequence length="288" mass="30788">MGLLNTGALAGKTIFITGGSRGIGKAIAVKVAKDGANVVIAAKTAEKHPKLEGTIYSAAEEVEAAGGKCLPIQCDLRDEAQVRAAIDAAVKRFGGLDALVNNASAISLTGTEATTMKKYDLMNQINARGTFMASKYAAPHLRKSATAHILTLSPPLQLAGSKWFDGTAVAYTLAKYGMSMCALGMAHEFKADGIRVNTLWPRTTIWTAAMAMVAPGADSDGLRRRCRKADIQADAAYGILSKTDREFTANFLIDEEFLRAEGITDFVQYAEDPAVEPMLIYEAIQSKY</sequence>
<feature type="non-terminal residue" evidence="9">
    <location>
        <position position="1"/>
    </location>
</feature>
<gene>
    <name evidence="9" type="ORF">OSB1V03_LOCUS1882</name>
</gene>
<dbReference type="EMBL" id="CAJPIZ010000601">
    <property type="protein sequence ID" value="CAG2101841.1"/>
    <property type="molecule type" value="Genomic_DNA"/>
</dbReference>
<evidence type="ECO:0000313" key="9">
    <source>
        <dbReference type="EMBL" id="CAD7621411.1"/>
    </source>
</evidence>
<keyword evidence="10" id="KW-1185">Reference proteome</keyword>
<keyword evidence="7" id="KW-0576">Peroxisome</keyword>
<comment type="subcellular location">
    <subcellularLocation>
        <location evidence="1">Mitochondrion</location>
    </subcellularLocation>
    <subcellularLocation>
        <location evidence="2">Peroxisome</location>
    </subcellularLocation>
</comment>